<evidence type="ECO:0000313" key="2">
    <source>
        <dbReference type="Proteomes" id="UP000245202"/>
    </source>
</evidence>
<dbReference type="AlphaFoldDB" id="A0A2R5EQ54"/>
<dbReference type="Gene3D" id="3.40.1350.140">
    <property type="entry name" value="MepB-like"/>
    <property type="match status" value="1"/>
</dbReference>
<dbReference type="EMBL" id="BDQX01000161">
    <property type="protein sequence ID" value="GBG08235.1"/>
    <property type="molecule type" value="Genomic_DNA"/>
</dbReference>
<name>A0A2R5EQ54_9BACL</name>
<dbReference type="RefSeq" id="WP_108993219.1">
    <property type="nucleotide sequence ID" value="NZ_BDQX01000161.1"/>
</dbReference>
<protein>
    <submittedName>
        <fullName evidence="1">Mep operon protein MepB</fullName>
    </submittedName>
</protein>
<dbReference type="InterPro" id="IPR038231">
    <property type="entry name" value="MepB-like_sf"/>
</dbReference>
<gene>
    <name evidence="1" type="ORF">PAT3040_02807</name>
</gene>
<dbReference type="InterPro" id="IPR011235">
    <property type="entry name" value="MepB-like"/>
</dbReference>
<dbReference type="PIRSF" id="PIRSF032285">
    <property type="entry name" value="UCP032285"/>
    <property type="match status" value="1"/>
</dbReference>
<sequence length="172" mass="20165">MDDFYEVLTYVNDNFYKPNNLMIKDIQEEIQNEKYGSGIFRINSKTVRFRVARKTPKKIGQFVVCWEKGSDNKNQAYSYENATDLLVINTFGNNHKFGQFIFPKDVLLRHNILKTDTSNGKMAIRVYPSWDTLTSKQAIATQRWQLPYFINLNHTSSLQELGKYFEEDADIL</sequence>
<reference evidence="1 2" key="1">
    <citation type="submission" date="2017-08" db="EMBL/GenBank/DDBJ databases">
        <title>Substantial Increase in Enzyme Production by Combined Drug-Resistance Mutations in Paenibacillus agaridevorans.</title>
        <authorList>
            <person name="Tanaka Y."/>
            <person name="Funane K."/>
            <person name="Hosaka T."/>
            <person name="Shiwa Y."/>
            <person name="Fujita N."/>
            <person name="Miyazaki T."/>
            <person name="Yoshikawa H."/>
            <person name="Murakami K."/>
            <person name="Kasahara K."/>
            <person name="Inaoka T."/>
            <person name="Hiraga Y."/>
            <person name="Ochi K."/>
        </authorList>
    </citation>
    <scope>NUCLEOTIDE SEQUENCE [LARGE SCALE GENOMIC DNA]</scope>
    <source>
        <strain evidence="1 2">T-3040</strain>
    </source>
</reference>
<organism evidence="1 2">
    <name type="scientific">Paenibacillus agaridevorans</name>
    <dbReference type="NCBI Taxonomy" id="171404"/>
    <lineage>
        <taxon>Bacteria</taxon>
        <taxon>Bacillati</taxon>
        <taxon>Bacillota</taxon>
        <taxon>Bacilli</taxon>
        <taxon>Bacillales</taxon>
        <taxon>Paenibacillaceae</taxon>
        <taxon>Paenibacillus</taxon>
    </lineage>
</organism>
<accession>A0A2R5EQ54</accession>
<dbReference type="Proteomes" id="UP000245202">
    <property type="component" value="Unassembled WGS sequence"/>
</dbReference>
<comment type="caution">
    <text evidence="1">The sequence shown here is derived from an EMBL/GenBank/DDBJ whole genome shotgun (WGS) entry which is preliminary data.</text>
</comment>
<keyword evidence="2" id="KW-1185">Reference proteome</keyword>
<evidence type="ECO:0000313" key="1">
    <source>
        <dbReference type="EMBL" id="GBG08235.1"/>
    </source>
</evidence>
<dbReference type="Pfam" id="PF08877">
    <property type="entry name" value="MepB-like"/>
    <property type="match status" value="1"/>
</dbReference>
<proteinExistence type="predicted"/>